<dbReference type="OrthoDB" id="3264871at2759"/>
<organism evidence="1 2">
    <name type="scientific">Hericium alpestre</name>
    <dbReference type="NCBI Taxonomy" id="135208"/>
    <lineage>
        <taxon>Eukaryota</taxon>
        <taxon>Fungi</taxon>
        <taxon>Dikarya</taxon>
        <taxon>Basidiomycota</taxon>
        <taxon>Agaricomycotina</taxon>
        <taxon>Agaricomycetes</taxon>
        <taxon>Russulales</taxon>
        <taxon>Hericiaceae</taxon>
        <taxon>Hericium</taxon>
    </lineage>
</organism>
<sequence length="157" mass="18137">MLNKDLLPDATHMLYELILGHAISLKICWQDTDDLLLLNIYASHTQSDQPAFWTCLQEAWDATDLSICSDFMLSDFNVIEDSINHTPSHHDRTSSVDALTTFCTAHNLQDTWHHTFPDKKVFTYCAHNSELYSMSYIDRIYTAPCHTSGKWEFYIAQ</sequence>
<evidence type="ECO:0000313" key="2">
    <source>
        <dbReference type="Proteomes" id="UP000298061"/>
    </source>
</evidence>
<proteinExistence type="predicted"/>
<evidence type="ECO:0008006" key="3">
    <source>
        <dbReference type="Google" id="ProtNLM"/>
    </source>
</evidence>
<dbReference type="AlphaFoldDB" id="A0A4Y9ZLM8"/>
<evidence type="ECO:0000313" key="1">
    <source>
        <dbReference type="EMBL" id="TFY74721.1"/>
    </source>
</evidence>
<accession>A0A4Y9ZLM8</accession>
<dbReference type="Proteomes" id="UP000298061">
    <property type="component" value="Unassembled WGS sequence"/>
</dbReference>
<keyword evidence="2" id="KW-1185">Reference proteome</keyword>
<reference evidence="1 2" key="1">
    <citation type="submission" date="2019-02" db="EMBL/GenBank/DDBJ databases">
        <title>Genome sequencing of the rare red list fungi Hericium alpestre (H. flagellum).</title>
        <authorList>
            <person name="Buettner E."/>
            <person name="Kellner H."/>
        </authorList>
    </citation>
    <scope>NUCLEOTIDE SEQUENCE [LARGE SCALE GENOMIC DNA]</scope>
    <source>
        <strain evidence="1 2">DSM 108284</strain>
    </source>
</reference>
<dbReference type="Gene3D" id="3.60.10.10">
    <property type="entry name" value="Endonuclease/exonuclease/phosphatase"/>
    <property type="match status" value="1"/>
</dbReference>
<name>A0A4Y9ZLM8_9AGAM</name>
<dbReference type="EMBL" id="SFCI01001915">
    <property type="protein sequence ID" value="TFY74721.1"/>
    <property type="molecule type" value="Genomic_DNA"/>
</dbReference>
<comment type="caution">
    <text evidence="1">The sequence shown here is derived from an EMBL/GenBank/DDBJ whole genome shotgun (WGS) entry which is preliminary data.</text>
</comment>
<gene>
    <name evidence="1" type="ORF">EWM64_g9291</name>
</gene>
<dbReference type="InterPro" id="IPR036691">
    <property type="entry name" value="Endo/exonu/phosph_ase_sf"/>
</dbReference>
<protein>
    <recommendedName>
        <fullName evidence="3">Endonuclease/exonuclease/phosphatase domain-containing protein</fullName>
    </recommendedName>
</protein>
<dbReference type="SUPFAM" id="SSF56219">
    <property type="entry name" value="DNase I-like"/>
    <property type="match status" value="1"/>
</dbReference>